<evidence type="ECO:0000256" key="3">
    <source>
        <dbReference type="ARBA" id="ARBA00022833"/>
    </source>
</evidence>
<feature type="domain" description="PWWP" evidence="5">
    <location>
        <begin position="146"/>
        <end position="212"/>
    </location>
</feature>
<dbReference type="Proteomes" id="UP000789524">
    <property type="component" value="Unassembled WGS sequence"/>
</dbReference>
<dbReference type="PANTHER" id="PTHR15999:SF2">
    <property type="entry name" value="ZINC FINGER CW-TYPE PWWP DOMAIN PROTEIN 1"/>
    <property type="match status" value="1"/>
</dbReference>
<keyword evidence="1" id="KW-0479">Metal-binding</keyword>
<sequence>MENVESGNLAIGRAHEPQEEANQPLTQENSKPKMNVKDYGTAVATNEKPDLQNRSTYELHLSQPARGLTHLQKLIWLQNKRTKGLWAQCDECDKWRYLPDILDRYELPKKWFCRMNSDKSLASCSAPESPILLHDEEDLIHNEYSAGSLVLARIPGWPWWPAMVDDCPDTEQFYWLDGFSDIPTHYNVVFFDQYDVTRAWIDPLHLKPYSKQKNVIKILNNKKYRDRLEAAISQANDAETLPLVERLKKYSFIWRYKGPIVKPRAVSRKYKEKYQKQFKRKYNIDLVDDSSESESDSDSNNNVVPNKIEDSMMSKKRLGIKEYGAKKKCDHPVEKDSNTLVQETEKCDSTQETVTHGSSETNIVKETVNKFETPRTGIDENREKSPASDDFDF</sequence>
<feature type="compositionally biased region" description="Polar residues" evidence="4">
    <location>
        <begin position="350"/>
        <end position="364"/>
    </location>
</feature>
<dbReference type="OrthoDB" id="757982at2759"/>
<dbReference type="InterPro" id="IPR042778">
    <property type="entry name" value="ZCWPW1/ZCWPW2"/>
</dbReference>
<dbReference type="SMART" id="SM00293">
    <property type="entry name" value="PWWP"/>
    <property type="match status" value="1"/>
</dbReference>
<evidence type="ECO:0000259" key="6">
    <source>
        <dbReference type="PROSITE" id="PS51050"/>
    </source>
</evidence>
<dbReference type="PROSITE" id="PS50812">
    <property type="entry name" value="PWWP"/>
    <property type="match status" value="1"/>
</dbReference>
<protein>
    <submittedName>
        <fullName evidence="7">(African queen) hypothetical protein</fullName>
    </submittedName>
</protein>
<dbReference type="InterPro" id="IPR011124">
    <property type="entry name" value="Znf_CW"/>
</dbReference>
<evidence type="ECO:0000256" key="4">
    <source>
        <dbReference type="SAM" id="MobiDB-lite"/>
    </source>
</evidence>
<dbReference type="Gene3D" id="2.30.30.140">
    <property type="match status" value="1"/>
</dbReference>
<keyword evidence="3" id="KW-0862">Zinc</keyword>
<organism evidence="7 8">
    <name type="scientific">Danaus chrysippus</name>
    <name type="common">African queen</name>
    <dbReference type="NCBI Taxonomy" id="151541"/>
    <lineage>
        <taxon>Eukaryota</taxon>
        <taxon>Metazoa</taxon>
        <taxon>Ecdysozoa</taxon>
        <taxon>Arthropoda</taxon>
        <taxon>Hexapoda</taxon>
        <taxon>Insecta</taxon>
        <taxon>Pterygota</taxon>
        <taxon>Neoptera</taxon>
        <taxon>Endopterygota</taxon>
        <taxon>Lepidoptera</taxon>
        <taxon>Glossata</taxon>
        <taxon>Ditrysia</taxon>
        <taxon>Papilionoidea</taxon>
        <taxon>Nymphalidae</taxon>
        <taxon>Danainae</taxon>
        <taxon>Danaini</taxon>
        <taxon>Danaina</taxon>
        <taxon>Danaus</taxon>
        <taxon>Anosia</taxon>
    </lineage>
</organism>
<feature type="region of interest" description="Disordered" evidence="4">
    <location>
        <begin position="289"/>
        <end position="311"/>
    </location>
</feature>
<dbReference type="PROSITE" id="PS51050">
    <property type="entry name" value="ZF_CW"/>
    <property type="match status" value="1"/>
</dbReference>
<evidence type="ECO:0000256" key="1">
    <source>
        <dbReference type="ARBA" id="ARBA00022723"/>
    </source>
</evidence>
<dbReference type="Pfam" id="PF07496">
    <property type="entry name" value="zf-CW"/>
    <property type="match status" value="1"/>
</dbReference>
<dbReference type="SUPFAM" id="SSF63748">
    <property type="entry name" value="Tudor/PWWP/MBT"/>
    <property type="match status" value="1"/>
</dbReference>
<name>A0A8J2R5J8_9NEOP</name>
<dbReference type="CDD" id="cd20145">
    <property type="entry name" value="PWWP_ZCWPW1"/>
    <property type="match status" value="1"/>
</dbReference>
<comment type="caution">
    <text evidence="7">The sequence shown here is derived from an EMBL/GenBank/DDBJ whole genome shotgun (WGS) entry which is preliminary data.</text>
</comment>
<dbReference type="EMBL" id="CAKASE010000083">
    <property type="protein sequence ID" value="CAG9585232.1"/>
    <property type="molecule type" value="Genomic_DNA"/>
</dbReference>
<proteinExistence type="predicted"/>
<feature type="compositionally biased region" description="Basic and acidic residues" evidence="4">
    <location>
        <begin position="367"/>
        <end position="387"/>
    </location>
</feature>
<feature type="compositionally biased region" description="Basic and acidic residues" evidence="4">
    <location>
        <begin position="328"/>
        <end position="349"/>
    </location>
</feature>
<accession>A0A8J2R5J8</accession>
<dbReference type="InterPro" id="IPR000313">
    <property type="entry name" value="PWWP_dom"/>
</dbReference>
<evidence type="ECO:0000313" key="7">
    <source>
        <dbReference type="EMBL" id="CAG9585232.1"/>
    </source>
</evidence>
<dbReference type="AlphaFoldDB" id="A0A8J2R5J8"/>
<keyword evidence="8" id="KW-1185">Reference proteome</keyword>
<dbReference type="GO" id="GO:0008270">
    <property type="term" value="F:zinc ion binding"/>
    <property type="evidence" value="ECO:0007669"/>
    <property type="project" value="UniProtKB-KW"/>
</dbReference>
<reference evidence="7" key="1">
    <citation type="submission" date="2021-09" db="EMBL/GenBank/DDBJ databases">
        <authorList>
            <person name="Martin H S."/>
        </authorList>
    </citation>
    <scope>NUCLEOTIDE SEQUENCE</scope>
</reference>
<feature type="compositionally biased region" description="Polar residues" evidence="4">
    <location>
        <begin position="20"/>
        <end position="29"/>
    </location>
</feature>
<feature type="domain" description="CW-type" evidence="6">
    <location>
        <begin position="80"/>
        <end position="132"/>
    </location>
</feature>
<evidence type="ECO:0000256" key="2">
    <source>
        <dbReference type="ARBA" id="ARBA00022771"/>
    </source>
</evidence>
<gene>
    <name evidence="7" type="ORF">DCHRY22_LOCUS15700</name>
</gene>
<dbReference type="PANTHER" id="PTHR15999">
    <property type="entry name" value="ZINC FINGER CW-TYPE PWWP DOMAIN PROTEIN 1"/>
    <property type="match status" value="1"/>
</dbReference>
<evidence type="ECO:0000259" key="5">
    <source>
        <dbReference type="PROSITE" id="PS50812"/>
    </source>
</evidence>
<feature type="region of interest" description="Disordered" evidence="4">
    <location>
        <begin position="328"/>
        <end position="393"/>
    </location>
</feature>
<dbReference type="Gene3D" id="3.30.40.100">
    <property type="match status" value="1"/>
</dbReference>
<feature type="region of interest" description="Disordered" evidence="4">
    <location>
        <begin position="1"/>
        <end position="35"/>
    </location>
</feature>
<dbReference type="Pfam" id="PF00855">
    <property type="entry name" value="PWWP"/>
    <property type="match status" value="1"/>
</dbReference>
<keyword evidence="2" id="KW-0863">Zinc-finger</keyword>
<evidence type="ECO:0000313" key="8">
    <source>
        <dbReference type="Proteomes" id="UP000789524"/>
    </source>
</evidence>